<keyword evidence="3" id="KW-1185">Reference proteome</keyword>
<reference evidence="2 3" key="1">
    <citation type="submission" date="2018-11" db="EMBL/GenBank/DDBJ databases">
        <title>Complete genome sequence of Nocardioides baekrokdamisoli strain KCTC 39748.</title>
        <authorList>
            <person name="Kang S.W."/>
            <person name="Lee K.C."/>
            <person name="Kim K.K."/>
            <person name="Kim J.S."/>
            <person name="Kim D.S."/>
            <person name="Ko S.H."/>
            <person name="Yang S.H."/>
            <person name="Shin Y.K."/>
            <person name="Lee J.S."/>
        </authorList>
    </citation>
    <scope>NUCLEOTIDE SEQUENCE [LARGE SCALE GENOMIC DNA]</scope>
    <source>
        <strain evidence="2 3">KCTC 39748</strain>
    </source>
</reference>
<dbReference type="Proteomes" id="UP000271573">
    <property type="component" value="Chromosome"/>
</dbReference>
<dbReference type="OrthoDB" id="3828771at2"/>
<protein>
    <submittedName>
        <fullName evidence="2">Uncharacterized protein</fullName>
    </submittedName>
</protein>
<evidence type="ECO:0000256" key="1">
    <source>
        <dbReference type="SAM" id="MobiDB-lite"/>
    </source>
</evidence>
<gene>
    <name evidence="2" type="ORF">Back2_27500</name>
</gene>
<name>A0A3G9J1E0_9ACTN</name>
<proteinExistence type="predicted"/>
<dbReference type="EMBL" id="AP019307">
    <property type="protein sequence ID" value="BBH18463.1"/>
    <property type="molecule type" value="Genomic_DNA"/>
</dbReference>
<evidence type="ECO:0000313" key="3">
    <source>
        <dbReference type="Proteomes" id="UP000271573"/>
    </source>
</evidence>
<dbReference type="AlphaFoldDB" id="A0A3G9J1E0"/>
<feature type="region of interest" description="Disordered" evidence="1">
    <location>
        <begin position="1"/>
        <end position="24"/>
    </location>
</feature>
<accession>A0A3G9J1E0</accession>
<organism evidence="2 3">
    <name type="scientific">Nocardioides baekrokdamisoli</name>
    <dbReference type="NCBI Taxonomy" id="1804624"/>
    <lineage>
        <taxon>Bacteria</taxon>
        <taxon>Bacillati</taxon>
        <taxon>Actinomycetota</taxon>
        <taxon>Actinomycetes</taxon>
        <taxon>Propionibacteriales</taxon>
        <taxon>Nocardioidaceae</taxon>
        <taxon>Nocardioides</taxon>
    </lineage>
</organism>
<dbReference type="KEGG" id="nbe:Back2_27500"/>
<sequence>MSSDDPTPYSVVSPGAGELPDALGPDHVRVTIRVEPAVDRLRRWQRSWGPPAVLTNPVGTYVDYTYAPGLIQKHLLRDRWVVDIEADSGEHCRMRAADRAAAITMANQVHAGVTADGVAFLRTFAR</sequence>
<evidence type="ECO:0000313" key="2">
    <source>
        <dbReference type="EMBL" id="BBH18463.1"/>
    </source>
</evidence>
<dbReference type="RefSeq" id="WP_125569765.1">
    <property type="nucleotide sequence ID" value="NZ_AP019307.1"/>
</dbReference>